<dbReference type="SUPFAM" id="SSF55666">
    <property type="entry name" value="Ribonuclease PH domain 2-like"/>
    <property type="match status" value="1"/>
</dbReference>
<feature type="compositionally biased region" description="Basic and acidic residues" evidence="10">
    <location>
        <begin position="192"/>
        <end position="204"/>
    </location>
</feature>
<dbReference type="GO" id="GO:0071038">
    <property type="term" value="P:TRAMP-dependent tRNA surveillance pathway"/>
    <property type="evidence" value="ECO:0007669"/>
    <property type="project" value="TreeGrafter"/>
</dbReference>
<dbReference type="AlphaFoldDB" id="A0AAN6UW63"/>
<evidence type="ECO:0000256" key="1">
    <source>
        <dbReference type="ARBA" id="ARBA00004496"/>
    </source>
</evidence>
<dbReference type="GO" id="GO:0071035">
    <property type="term" value="P:nuclear polyadenylation-dependent rRNA catabolic process"/>
    <property type="evidence" value="ECO:0007669"/>
    <property type="project" value="TreeGrafter"/>
</dbReference>
<comment type="similarity">
    <text evidence="3">Belongs to the RNase PH family.</text>
</comment>
<dbReference type="SUPFAM" id="SSF54211">
    <property type="entry name" value="Ribosomal protein S5 domain 2-like"/>
    <property type="match status" value="1"/>
</dbReference>
<feature type="region of interest" description="Disordered" evidence="10">
    <location>
        <begin position="25"/>
        <end position="57"/>
    </location>
</feature>
<dbReference type="RefSeq" id="XP_062633604.1">
    <property type="nucleotide sequence ID" value="XM_062782035.1"/>
</dbReference>
<feature type="compositionally biased region" description="Low complexity" evidence="10">
    <location>
        <begin position="27"/>
        <end position="47"/>
    </location>
</feature>
<keyword evidence="12" id="KW-0689">Ribosomal protein</keyword>
<dbReference type="PANTHER" id="PTHR11097">
    <property type="entry name" value="EXOSOME COMPLEX EXONUCLEASE RIBOSOMAL RNA PROCESSING PROTEIN"/>
    <property type="match status" value="1"/>
</dbReference>
<evidence type="ECO:0000256" key="9">
    <source>
        <dbReference type="ARBA" id="ARBA00030617"/>
    </source>
</evidence>
<reference evidence="12" key="1">
    <citation type="journal article" date="2023" name="Mol. Phylogenet. Evol.">
        <title>Genome-scale phylogeny and comparative genomics of the fungal order Sordariales.</title>
        <authorList>
            <person name="Hensen N."/>
            <person name="Bonometti L."/>
            <person name="Westerberg I."/>
            <person name="Brannstrom I.O."/>
            <person name="Guillou S."/>
            <person name="Cros-Aarteil S."/>
            <person name="Calhoun S."/>
            <person name="Haridas S."/>
            <person name="Kuo A."/>
            <person name="Mondo S."/>
            <person name="Pangilinan J."/>
            <person name="Riley R."/>
            <person name="LaButti K."/>
            <person name="Andreopoulos B."/>
            <person name="Lipzen A."/>
            <person name="Chen C."/>
            <person name="Yan M."/>
            <person name="Daum C."/>
            <person name="Ng V."/>
            <person name="Clum A."/>
            <person name="Steindorff A."/>
            <person name="Ohm R.A."/>
            <person name="Martin F."/>
            <person name="Silar P."/>
            <person name="Natvig D.O."/>
            <person name="Lalanne C."/>
            <person name="Gautier V."/>
            <person name="Ament-Velasquez S.L."/>
            <person name="Kruys A."/>
            <person name="Hutchinson M.I."/>
            <person name="Powell A.J."/>
            <person name="Barry K."/>
            <person name="Miller A.N."/>
            <person name="Grigoriev I.V."/>
            <person name="Debuchy R."/>
            <person name="Gladieux P."/>
            <person name="Hiltunen Thoren M."/>
            <person name="Johannesson H."/>
        </authorList>
    </citation>
    <scope>NUCLEOTIDE SEQUENCE</scope>
    <source>
        <strain evidence="12">CBS 141.50</strain>
    </source>
</reference>
<keyword evidence="7" id="KW-0694">RNA-binding</keyword>
<dbReference type="GO" id="GO:0000177">
    <property type="term" value="C:cytoplasmic exosome (RNase complex)"/>
    <property type="evidence" value="ECO:0007669"/>
    <property type="project" value="TreeGrafter"/>
</dbReference>
<dbReference type="GO" id="GO:0071028">
    <property type="term" value="P:nuclear mRNA surveillance"/>
    <property type="evidence" value="ECO:0007669"/>
    <property type="project" value="TreeGrafter"/>
</dbReference>
<feature type="region of interest" description="Disordered" evidence="10">
    <location>
        <begin position="192"/>
        <end position="237"/>
    </location>
</feature>
<evidence type="ECO:0000313" key="12">
    <source>
        <dbReference type="EMBL" id="KAK4140233.1"/>
    </source>
</evidence>
<dbReference type="Proteomes" id="UP001302676">
    <property type="component" value="Unassembled WGS sequence"/>
</dbReference>
<dbReference type="GO" id="GO:0005840">
    <property type="term" value="C:ribosome"/>
    <property type="evidence" value="ECO:0007669"/>
    <property type="project" value="UniProtKB-KW"/>
</dbReference>
<evidence type="ECO:0000256" key="7">
    <source>
        <dbReference type="ARBA" id="ARBA00022884"/>
    </source>
</evidence>
<dbReference type="GO" id="GO:0005730">
    <property type="term" value="C:nucleolus"/>
    <property type="evidence" value="ECO:0007669"/>
    <property type="project" value="UniProtKB-SubCell"/>
</dbReference>
<dbReference type="GO" id="GO:0000467">
    <property type="term" value="P:exonucleolytic trimming to generate mature 3'-end of 5.8S rRNA from tricistronic rRNA transcript (SSU-rRNA, 5.8S rRNA, LSU-rRNA)"/>
    <property type="evidence" value="ECO:0007669"/>
    <property type="project" value="TreeGrafter"/>
</dbReference>
<accession>A0AAN6UW63</accession>
<feature type="region of interest" description="Disordered" evidence="10">
    <location>
        <begin position="106"/>
        <end position="130"/>
    </location>
</feature>
<dbReference type="GO" id="GO:0034473">
    <property type="term" value="P:U1 snRNA 3'-end processing"/>
    <property type="evidence" value="ECO:0007669"/>
    <property type="project" value="TreeGrafter"/>
</dbReference>
<keyword evidence="13" id="KW-1185">Reference proteome</keyword>
<evidence type="ECO:0000259" key="11">
    <source>
        <dbReference type="Pfam" id="PF01138"/>
    </source>
</evidence>
<dbReference type="InterPro" id="IPR036345">
    <property type="entry name" value="ExoRNase_PH_dom2_sf"/>
</dbReference>
<dbReference type="InterPro" id="IPR020568">
    <property type="entry name" value="Ribosomal_Su5_D2-typ_SF"/>
</dbReference>
<keyword evidence="6" id="KW-0271">Exosome</keyword>
<dbReference type="GO" id="GO:0016075">
    <property type="term" value="P:rRNA catabolic process"/>
    <property type="evidence" value="ECO:0007669"/>
    <property type="project" value="TreeGrafter"/>
</dbReference>
<evidence type="ECO:0000256" key="2">
    <source>
        <dbReference type="ARBA" id="ARBA00004604"/>
    </source>
</evidence>
<comment type="caution">
    <text evidence="12">The sequence shown here is derived from an EMBL/GenBank/DDBJ whole genome shotgun (WGS) entry which is preliminary data.</text>
</comment>
<dbReference type="InterPro" id="IPR001247">
    <property type="entry name" value="ExoRNase_PH_dom1"/>
</dbReference>
<evidence type="ECO:0000313" key="13">
    <source>
        <dbReference type="Proteomes" id="UP001302676"/>
    </source>
</evidence>
<name>A0AAN6UW63_9PEZI</name>
<evidence type="ECO:0000256" key="8">
    <source>
        <dbReference type="ARBA" id="ARBA00023242"/>
    </source>
</evidence>
<evidence type="ECO:0000256" key="3">
    <source>
        <dbReference type="ARBA" id="ARBA00006678"/>
    </source>
</evidence>
<sequence>MTTPTIKLPAPLFAKLSPHPFLLRNLTTTSSTDSPSSSSAASKPTRTNGRAPHEPRPLHLRLSSLSHAHGSSLVRLGDTTVLCGVRGEILPVERIPGFRAIADREAAESNGTGDDNGFGGAGGEPRSGVGRGEIKDYDLLVPNIELATGSAPQFLPGVPPSTLAQTLSTRVYSLLCGTGLVDVRDLRVWRRSGPRDEGRGTGKGEEEDAEMVDVGEEGDEEEGQEEEGQEEEGQEEEDGVVAYWVLYIDLLFVSFDGNPFDAAWAAVVAALRSTKLPVARWEPEREMVVCSRTEKRSLRVRGLPVACTAVVFEEKDLGEVGAGVAEGRHWLLLDPDRLEETLCRETVTMVVDCSDGETRIKSLEKHGGTTIGRELVRGFAGIAEARWKEVDAALK</sequence>
<dbReference type="GeneID" id="87818648"/>
<gene>
    <name evidence="12" type="ORF">C8A04DRAFT_32279</name>
</gene>
<reference evidence="12" key="2">
    <citation type="submission" date="2023-05" db="EMBL/GenBank/DDBJ databases">
        <authorList>
            <consortium name="Lawrence Berkeley National Laboratory"/>
            <person name="Steindorff A."/>
            <person name="Hensen N."/>
            <person name="Bonometti L."/>
            <person name="Westerberg I."/>
            <person name="Brannstrom I.O."/>
            <person name="Guillou S."/>
            <person name="Cros-Aarteil S."/>
            <person name="Calhoun S."/>
            <person name="Haridas S."/>
            <person name="Kuo A."/>
            <person name="Mondo S."/>
            <person name="Pangilinan J."/>
            <person name="Riley R."/>
            <person name="Labutti K."/>
            <person name="Andreopoulos B."/>
            <person name="Lipzen A."/>
            <person name="Chen C."/>
            <person name="Yanf M."/>
            <person name="Daum C."/>
            <person name="Ng V."/>
            <person name="Clum A."/>
            <person name="Ohm R."/>
            <person name="Martin F."/>
            <person name="Silar P."/>
            <person name="Natvig D."/>
            <person name="Lalanne C."/>
            <person name="Gautier V."/>
            <person name="Ament-Velasquez S.L."/>
            <person name="Kruys A."/>
            <person name="Hutchinson M.I."/>
            <person name="Powell A.J."/>
            <person name="Barry K."/>
            <person name="Miller A.N."/>
            <person name="Grigoriev I.V."/>
            <person name="Debuchy R."/>
            <person name="Gladieux P."/>
            <person name="Thoren M.H."/>
            <person name="Johannesson H."/>
        </authorList>
    </citation>
    <scope>NUCLEOTIDE SEQUENCE</scope>
    <source>
        <strain evidence="12">CBS 141.50</strain>
    </source>
</reference>
<keyword evidence="5" id="KW-0698">rRNA processing</keyword>
<dbReference type="GO" id="GO:0000176">
    <property type="term" value="C:nuclear exosome (RNase complex)"/>
    <property type="evidence" value="ECO:0007669"/>
    <property type="project" value="UniProtKB-ARBA"/>
</dbReference>
<proteinExistence type="inferred from homology"/>
<comment type="subcellular location">
    <subcellularLocation>
        <location evidence="1">Cytoplasm</location>
    </subcellularLocation>
    <subcellularLocation>
        <location evidence="2">Nucleus</location>
        <location evidence="2">Nucleolus</location>
    </subcellularLocation>
</comment>
<evidence type="ECO:0000256" key="10">
    <source>
        <dbReference type="SAM" id="MobiDB-lite"/>
    </source>
</evidence>
<dbReference type="InterPro" id="IPR050590">
    <property type="entry name" value="Exosome_comp_Rrp42_subfam"/>
</dbReference>
<dbReference type="Pfam" id="PF01138">
    <property type="entry name" value="RNase_PH"/>
    <property type="match status" value="1"/>
</dbReference>
<keyword evidence="8" id="KW-0539">Nucleus</keyword>
<dbReference type="InterPro" id="IPR027408">
    <property type="entry name" value="PNPase/RNase_PH_dom_sf"/>
</dbReference>
<dbReference type="PANTHER" id="PTHR11097:SF9">
    <property type="entry name" value="EXOSOME COMPLEX COMPONENT RRP43"/>
    <property type="match status" value="1"/>
</dbReference>
<feature type="compositionally biased region" description="Acidic residues" evidence="10">
    <location>
        <begin position="205"/>
        <end position="237"/>
    </location>
</feature>
<feature type="compositionally biased region" description="Gly residues" evidence="10">
    <location>
        <begin position="114"/>
        <end position="130"/>
    </location>
</feature>
<keyword evidence="12" id="KW-0687">Ribonucleoprotein</keyword>
<dbReference type="GO" id="GO:0035925">
    <property type="term" value="F:mRNA 3'-UTR AU-rich region binding"/>
    <property type="evidence" value="ECO:0007669"/>
    <property type="project" value="TreeGrafter"/>
</dbReference>
<protein>
    <recommendedName>
        <fullName evidence="9">Ribosomal RNA-processing protein 43</fullName>
    </recommendedName>
</protein>
<evidence type="ECO:0000256" key="6">
    <source>
        <dbReference type="ARBA" id="ARBA00022835"/>
    </source>
</evidence>
<dbReference type="EMBL" id="MU853637">
    <property type="protein sequence ID" value="KAK4140233.1"/>
    <property type="molecule type" value="Genomic_DNA"/>
</dbReference>
<dbReference type="GO" id="GO:0034476">
    <property type="term" value="P:U5 snRNA 3'-end processing"/>
    <property type="evidence" value="ECO:0007669"/>
    <property type="project" value="TreeGrafter"/>
</dbReference>
<feature type="domain" description="Exoribonuclease phosphorolytic" evidence="11">
    <location>
        <begin position="55"/>
        <end position="93"/>
    </location>
</feature>
<keyword evidence="4" id="KW-0963">Cytoplasm</keyword>
<evidence type="ECO:0000256" key="5">
    <source>
        <dbReference type="ARBA" id="ARBA00022552"/>
    </source>
</evidence>
<dbReference type="Gene3D" id="3.30.230.70">
    <property type="entry name" value="GHMP Kinase, N-terminal domain"/>
    <property type="match status" value="1"/>
</dbReference>
<dbReference type="GO" id="GO:0034475">
    <property type="term" value="P:U4 snRNA 3'-end processing"/>
    <property type="evidence" value="ECO:0007669"/>
    <property type="project" value="TreeGrafter"/>
</dbReference>
<organism evidence="12 13">
    <name type="scientific">Dichotomopilus funicola</name>
    <dbReference type="NCBI Taxonomy" id="1934379"/>
    <lineage>
        <taxon>Eukaryota</taxon>
        <taxon>Fungi</taxon>
        <taxon>Dikarya</taxon>
        <taxon>Ascomycota</taxon>
        <taxon>Pezizomycotina</taxon>
        <taxon>Sordariomycetes</taxon>
        <taxon>Sordariomycetidae</taxon>
        <taxon>Sordariales</taxon>
        <taxon>Chaetomiaceae</taxon>
        <taxon>Dichotomopilus</taxon>
    </lineage>
</organism>
<evidence type="ECO:0000256" key="4">
    <source>
        <dbReference type="ARBA" id="ARBA00022490"/>
    </source>
</evidence>